<name>A0AAV9MV38_9EURO</name>
<dbReference type="PANTHER" id="PTHR21198:SF7">
    <property type="entry name" value="ASPARTATE-GLUTAMATE RACEMASE FAMILY"/>
    <property type="match status" value="1"/>
</dbReference>
<keyword evidence="4" id="KW-1185">Reference proteome</keyword>
<reference evidence="3 4" key="1">
    <citation type="submission" date="2023-08" db="EMBL/GenBank/DDBJ databases">
        <title>Black Yeasts Isolated from many extreme environments.</title>
        <authorList>
            <person name="Coleine C."/>
            <person name="Stajich J.E."/>
            <person name="Selbmann L."/>
        </authorList>
    </citation>
    <scope>NUCLEOTIDE SEQUENCE [LARGE SCALE GENOMIC DNA]</scope>
    <source>
        <strain evidence="3 4">CCFEE 5792</strain>
    </source>
</reference>
<evidence type="ECO:0000313" key="4">
    <source>
        <dbReference type="Proteomes" id="UP001358417"/>
    </source>
</evidence>
<dbReference type="Proteomes" id="UP001358417">
    <property type="component" value="Unassembled WGS sequence"/>
</dbReference>
<dbReference type="InterPro" id="IPR015942">
    <property type="entry name" value="Asp/Glu/hydantoin_racemase"/>
</dbReference>
<proteinExistence type="inferred from homology"/>
<dbReference type="PANTHER" id="PTHR21198">
    <property type="entry name" value="GLUTAMATE RACEMASE"/>
    <property type="match status" value="1"/>
</dbReference>
<dbReference type="AlphaFoldDB" id="A0AAV9MV38"/>
<protein>
    <recommendedName>
        <fullName evidence="5">Aspartate racemase</fullName>
    </recommendedName>
</protein>
<evidence type="ECO:0008006" key="5">
    <source>
        <dbReference type="Google" id="ProtNLM"/>
    </source>
</evidence>
<gene>
    <name evidence="3" type="ORF">LTR84_009107</name>
</gene>
<evidence type="ECO:0000256" key="2">
    <source>
        <dbReference type="ARBA" id="ARBA00023235"/>
    </source>
</evidence>
<dbReference type="InterPro" id="IPR004380">
    <property type="entry name" value="Asp_race"/>
</dbReference>
<sequence>MTKTVGLIGGFSWQSTAVYYKEINEHVNARRGGIHSANLLIRSIDYAELAAMVDRKDYDGMTKMLCQYGQELKSANAQALVLCANVAHKAAQSLEQSSSLPVLHIVDFTAQKINACGFKKVGLLATRAVMEEDFYKARLQEFGLEIAVPGEEFRSTADNDIFVEMSKEIIPDDVKSRWHKAYKLLVQEQGVDCVILACTELRLVFTPTDLSNPTFETTTIHAEGIAEWALA</sequence>
<dbReference type="NCBIfam" id="TIGR00035">
    <property type="entry name" value="asp_race"/>
    <property type="match status" value="1"/>
</dbReference>
<comment type="caution">
    <text evidence="3">The sequence shown here is derived from an EMBL/GenBank/DDBJ whole genome shotgun (WGS) entry which is preliminary data.</text>
</comment>
<dbReference type="SUPFAM" id="SSF53681">
    <property type="entry name" value="Aspartate/glutamate racemase"/>
    <property type="match status" value="2"/>
</dbReference>
<comment type="similarity">
    <text evidence="1">Belongs to the aspartate/glutamate racemases family.</text>
</comment>
<evidence type="ECO:0000313" key="3">
    <source>
        <dbReference type="EMBL" id="KAK5045489.1"/>
    </source>
</evidence>
<dbReference type="Pfam" id="PF01177">
    <property type="entry name" value="Asp_Glu_race"/>
    <property type="match status" value="1"/>
</dbReference>
<dbReference type="InterPro" id="IPR001920">
    <property type="entry name" value="Asp/Glu_race"/>
</dbReference>
<dbReference type="GeneID" id="89977268"/>
<keyword evidence="2" id="KW-0413">Isomerase</keyword>
<dbReference type="RefSeq" id="XP_064701113.1">
    <property type="nucleotide sequence ID" value="XM_064852649.1"/>
</dbReference>
<accession>A0AAV9MV38</accession>
<dbReference type="EMBL" id="JAVRRD010000036">
    <property type="protein sequence ID" value="KAK5045489.1"/>
    <property type="molecule type" value="Genomic_DNA"/>
</dbReference>
<organism evidence="3 4">
    <name type="scientific">Exophiala bonariae</name>
    <dbReference type="NCBI Taxonomy" id="1690606"/>
    <lineage>
        <taxon>Eukaryota</taxon>
        <taxon>Fungi</taxon>
        <taxon>Dikarya</taxon>
        <taxon>Ascomycota</taxon>
        <taxon>Pezizomycotina</taxon>
        <taxon>Eurotiomycetes</taxon>
        <taxon>Chaetothyriomycetidae</taxon>
        <taxon>Chaetothyriales</taxon>
        <taxon>Herpotrichiellaceae</taxon>
        <taxon>Exophiala</taxon>
    </lineage>
</organism>
<dbReference type="Gene3D" id="3.40.50.1860">
    <property type="match status" value="2"/>
</dbReference>
<dbReference type="GO" id="GO:0047661">
    <property type="term" value="F:amino-acid racemase activity"/>
    <property type="evidence" value="ECO:0007669"/>
    <property type="project" value="InterPro"/>
</dbReference>
<evidence type="ECO:0000256" key="1">
    <source>
        <dbReference type="ARBA" id="ARBA00007847"/>
    </source>
</evidence>